<dbReference type="EMBL" id="KV878593">
    <property type="protein sequence ID" value="OJJ55039.1"/>
    <property type="molecule type" value="Genomic_DNA"/>
</dbReference>
<accession>A0A1L9T6G3</accession>
<proteinExistence type="predicted"/>
<dbReference type="VEuPathDB" id="FungiDB:ASPSYDRAFT_439831"/>
<dbReference type="AlphaFoldDB" id="A0A1L9T6G3"/>
<dbReference type="OrthoDB" id="2152029at2759"/>
<gene>
    <name evidence="3" type="ORF">ASPSYDRAFT_439831</name>
</gene>
<dbReference type="GO" id="GO:0016787">
    <property type="term" value="F:hydrolase activity"/>
    <property type="evidence" value="ECO:0007669"/>
    <property type="project" value="UniProtKB-KW"/>
</dbReference>
<dbReference type="Pfam" id="PF07859">
    <property type="entry name" value="Abhydrolase_3"/>
    <property type="match status" value="1"/>
</dbReference>
<protein>
    <recommendedName>
        <fullName evidence="2">Alpha/beta hydrolase fold-3 domain-containing protein</fullName>
    </recommendedName>
</protein>
<sequence length="405" mass="44087">MVALPTTAVVAEPLDLSEWLSLSWRLPLLVIQFVTNLTSLFLSPREVSQLGFRQKLSLAYLRTHATVFSLKQQALPRGVLTGPRIQKYCRWYRIQHKAVAIPLDSAGSGAGATLDTGPGSDIPSPVLHFVTPRTARPGGPTLFYIHGGGYHDPIIEDGHVPFVLRCGEACKAAQVVFLEYSLAPEHPYPSQLVQAVAGMRYLLEKESIKPENIVLGGDSAGGHLTLSLLAHIAKPSPYAPPLDLHDGRFKAAMLVSPWVTMTEEQTGALSESKHDYVPAQRVPWMRDFFKPSASEVWSNLWQPQNPEAVAMWKRLFNPGAICQRAIVVAGTEEVLFDSCVGFGRDCLGCESVVVDGDAGIGRVKEADFVLAIAPGEAHVQPGLDAFLGYYSGRSMRAISTFLEGC</sequence>
<evidence type="ECO:0000259" key="2">
    <source>
        <dbReference type="Pfam" id="PF07859"/>
    </source>
</evidence>
<keyword evidence="4" id="KW-1185">Reference proteome</keyword>
<dbReference type="PANTHER" id="PTHR48081:SF18">
    <property type="entry name" value="ALPHA_BETA HYDROLASE FOLD-3 DOMAIN-CONTAINING PROTEIN"/>
    <property type="match status" value="1"/>
</dbReference>
<dbReference type="PANTHER" id="PTHR48081">
    <property type="entry name" value="AB HYDROLASE SUPERFAMILY PROTEIN C4A8.06C"/>
    <property type="match status" value="1"/>
</dbReference>
<keyword evidence="1" id="KW-0378">Hydrolase</keyword>
<dbReference type="STRING" id="1036612.A0A1L9T6G3"/>
<dbReference type="Proteomes" id="UP000184356">
    <property type="component" value="Unassembled WGS sequence"/>
</dbReference>
<evidence type="ECO:0000256" key="1">
    <source>
        <dbReference type="ARBA" id="ARBA00022801"/>
    </source>
</evidence>
<dbReference type="InterPro" id="IPR013094">
    <property type="entry name" value="AB_hydrolase_3"/>
</dbReference>
<reference evidence="4" key="1">
    <citation type="journal article" date="2017" name="Genome Biol.">
        <title>Comparative genomics reveals high biological diversity and specific adaptations in the industrially and medically important fungal genus Aspergillus.</title>
        <authorList>
            <person name="de Vries R.P."/>
            <person name="Riley R."/>
            <person name="Wiebenga A."/>
            <person name="Aguilar-Osorio G."/>
            <person name="Amillis S."/>
            <person name="Uchima C.A."/>
            <person name="Anderluh G."/>
            <person name="Asadollahi M."/>
            <person name="Askin M."/>
            <person name="Barry K."/>
            <person name="Battaglia E."/>
            <person name="Bayram O."/>
            <person name="Benocci T."/>
            <person name="Braus-Stromeyer S.A."/>
            <person name="Caldana C."/>
            <person name="Canovas D."/>
            <person name="Cerqueira G.C."/>
            <person name="Chen F."/>
            <person name="Chen W."/>
            <person name="Choi C."/>
            <person name="Clum A."/>
            <person name="Dos Santos R.A."/>
            <person name="Damasio A.R."/>
            <person name="Diallinas G."/>
            <person name="Emri T."/>
            <person name="Fekete E."/>
            <person name="Flipphi M."/>
            <person name="Freyberg S."/>
            <person name="Gallo A."/>
            <person name="Gournas C."/>
            <person name="Habgood R."/>
            <person name="Hainaut M."/>
            <person name="Harispe M.L."/>
            <person name="Henrissat B."/>
            <person name="Hilden K.S."/>
            <person name="Hope R."/>
            <person name="Hossain A."/>
            <person name="Karabika E."/>
            <person name="Karaffa L."/>
            <person name="Karanyi Z."/>
            <person name="Krasevec N."/>
            <person name="Kuo A."/>
            <person name="Kusch H."/>
            <person name="LaButti K."/>
            <person name="Lagendijk E.L."/>
            <person name="Lapidus A."/>
            <person name="Levasseur A."/>
            <person name="Lindquist E."/>
            <person name="Lipzen A."/>
            <person name="Logrieco A.F."/>
            <person name="MacCabe A."/>
            <person name="Maekelae M.R."/>
            <person name="Malavazi I."/>
            <person name="Melin P."/>
            <person name="Meyer V."/>
            <person name="Mielnichuk N."/>
            <person name="Miskei M."/>
            <person name="Molnar A.P."/>
            <person name="Mule G."/>
            <person name="Ngan C.Y."/>
            <person name="Orejas M."/>
            <person name="Orosz E."/>
            <person name="Ouedraogo J.P."/>
            <person name="Overkamp K.M."/>
            <person name="Park H.-S."/>
            <person name="Perrone G."/>
            <person name="Piumi F."/>
            <person name="Punt P.J."/>
            <person name="Ram A.F."/>
            <person name="Ramon A."/>
            <person name="Rauscher S."/>
            <person name="Record E."/>
            <person name="Riano-Pachon D.M."/>
            <person name="Robert V."/>
            <person name="Roehrig J."/>
            <person name="Ruller R."/>
            <person name="Salamov A."/>
            <person name="Salih N.S."/>
            <person name="Samson R.A."/>
            <person name="Sandor E."/>
            <person name="Sanguinetti M."/>
            <person name="Schuetze T."/>
            <person name="Sepcic K."/>
            <person name="Shelest E."/>
            <person name="Sherlock G."/>
            <person name="Sophianopoulou V."/>
            <person name="Squina F.M."/>
            <person name="Sun H."/>
            <person name="Susca A."/>
            <person name="Todd R.B."/>
            <person name="Tsang A."/>
            <person name="Unkles S.E."/>
            <person name="van de Wiele N."/>
            <person name="van Rossen-Uffink D."/>
            <person name="Oliveira J.V."/>
            <person name="Vesth T.C."/>
            <person name="Visser J."/>
            <person name="Yu J.-H."/>
            <person name="Zhou M."/>
            <person name="Andersen M.R."/>
            <person name="Archer D.B."/>
            <person name="Baker S.E."/>
            <person name="Benoit I."/>
            <person name="Brakhage A.A."/>
            <person name="Braus G.H."/>
            <person name="Fischer R."/>
            <person name="Frisvad J.C."/>
            <person name="Goldman G.H."/>
            <person name="Houbraken J."/>
            <person name="Oakley B."/>
            <person name="Pocsi I."/>
            <person name="Scazzocchio C."/>
            <person name="Seiboth B."/>
            <person name="vanKuyk P.A."/>
            <person name="Wortman J."/>
            <person name="Dyer P.S."/>
            <person name="Grigoriev I.V."/>
        </authorList>
    </citation>
    <scope>NUCLEOTIDE SEQUENCE [LARGE SCALE GENOMIC DNA]</scope>
    <source>
        <strain evidence="4">CBS 593.65</strain>
    </source>
</reference>
<evidence type="ECO:0000313" key="4">
    <source>
        <dbReference type="Proteomes" id="UP000184356"/>
    </source>
</evidence>
<organism evidence="3 4">
    <name type="scientific">Aspergillus sydowii CBS 593.65</name>
    <dbReference type="NCBI Taxonomy" id="1036612"/>
    <lineage>
        <taxon>Eukaryota</taxon>
        <taxon>Fungi</taxon>
        <taxon>Dikarya</taxon>
        <taxon>Ascomycota</taxon>
        <taxon>Pezizomycotina</taxon>
        <taxon>Eurotiomycetes</taxon>
        <taxon>Eurotiomycetidae</taxon>
        <taxon>Eurotiales</taxon>
        <taxon>Aspergillaceae</taxon>
        <taxon>Aspergillus</taxon>
        <taxon>Aspergillus subgen. Nidulantes</taxon>
    </lineage>
</organism>
<dbReference type="InterPro" id="IPR029058">
    <property type="entry name" value="AB_hydrolase_fold"/>
</dbReference>
<evidence type="ECO:0000313" key="3">
    <source>
        <dbReference type="EMBL" id="OJJ55039.1"/>
    </source>
</evidence>
<dbReference type="SUPFAM" id="SSF53474">
    <property type="entry name" value="alpha/beta-Hydrolases"/>
    <property type="match status" value="1"/>
</dbReference>
<feature type="domain" description="Alpha/beta hydrolase fold-3" evidence="2">
    <location>
        <begin position="142"/>
        <end position="337"/>
    </location>
</feature>
<dbReference type="InterPro" id="IPR050300">
    <property type="entry name" value="GDXG_lipolytic_enzyme"/>
</dbReference>
<dbReference type="Gene3D" id="3.40.50.1820">
    <property type="entry name" value="alpha/beta hydrolase"/>
    <property type="match status" value="1"/>
</dbReference>
<dbReference type="GeneID" id="63762839"/>
<dbReference type="RefSeq" id="XP_040698845.1">
    <property type="nucleotide sequence ID" value="XM_040846766.1"/>
</dbReference>
<name>A0A1L9T6G3_9EURO</name>